<sequence length="316" mass="35397">MDKNYLNFLHQLLAKHAQDKYNVTKMKWFSFKYYSALGGSPPTDYKFRCETMDIDTVDDYKEMVKKLCEANPASIKVSVDIKDVSKLSQRKGQENDTKLASDDEEPVDDSAADGVSTLDCRLAKWRIDLEKKYQNKTLLVQQLTNLGLLLGTPTTVPSTAAHATTPTTPTRKVVILDQPGSSPPIPILMTLGCFLRHAEDKLGVVNATSYELQSEGIGPDILSDVDDQTLQGKELKRGDIIRLKKGSSLGGVARMLSVLYEKRFKEGGGCRFSGPPMKVDEDGNRWSPNSDYDLWYFCEARKEWVQVPPGYIVDEE</sequence>
<evidence type="ECO:0000313" key="3">
    <source>
        <dbReference type="Proteomes" id="UP000053820"/>
    </source>
</evidence>
<feature type="region of interest" description="Disordered" evidence="1">
    <location>
        <begin position="87"/>
        <end position="112"/>
    </location>
</feature>
<feature type="non-terminal residue" evidence="2">
    <location>
        <position position="316"/>
    </location>
</feature>
<feature type="compositionally biased region" description="Acidic residues" evidence="1">
    <location>
        <begin position="102"/>
        <end position="111"/>
    </location>
</feature>
<protein>
    <submittedName>
        <fullName evidence="2">Uncharacterized protein</fullName>
    </submittedName>
</protein>
<name>A0A0C2KJF9_9AGAM</name>
<dbReference type="AlphaFoldDB" id="A0A0C2KJF9"/>
<reference evidence="2 3" key="1">
    <citation type="submission" date="2014-04" db="EMBL/GenBank/DDBJ databases">
        <title>Evolutionary Origins and Diversification of the Mycorrhizal Mutualists.</title>
        <authorList>
            <consortium name="DOE Joint Genome Institute"/>
            <consortium name="Mycorrhizal Genomics Consortium"/>
            <person name="Kohler A."/>
            <person name="Kuo A."/>
            <person name="Nagy L.G."/>
            <person name="Floudas D."/>
            <person name="Copeland A."/>
            <person name="Barry K.W."/>
            <person name="Cichocki N."/>
            <person name="Veneault-Fourrey C."/>
            <person name="LaButti K."/>
            <person name="Lindquist E.A."/>
            <person name="Lipzen A."/>
            <person name="Lundell T."/>
            <person name="Morin E."/>
            <person name="Murat C."/>
            <person name="Riley R."/>
            <person name="Ohm R."/>
            <person name="Sun H."/>
            <person name="Tunlid A."/>
            <person name="Henrissat B."/>
            <person name="Grigoriev I.V."/>
            <person name="Hibbett D.S."/>
            <person name="Martin F."/>
        </authorList>
    </citation>
    <scope>NUCLEOTIDE SEQUENCE [LARGE SCALE GENOMIC DNA]</scope>
    <source>
        <strain evidence="2 3">MD-312</strain>
    </source>
</reference>
<evidence type="ECO:0000313" key="2">
    <source>
        <dbReference type="EMBL" id="KIJ57517.1"/>
    </source>
</evidence>
<dbReference type="EMBL" id="KN840311">
    <property type="protein sequence ID" value="KIJ57517.1"/>
    <property type="molecule type" value="Genomic_DNA"/>
</dbReference>
<dbReference type="HOGENOM" id="CLU_881545_0_0_1"/>
<keyword evidence="3" id="KW-1185">Reference proteome</keyword>
<dbReference type="OrthoDB" id="2681472at2759"/>
<proteinExistence type="predicted"/>
<organism evidence="2 3">
    <name type="scientific">Hydnomerulius pinastri MD-312</name>
    <dbReference type="NCBI Taxonomy" id="994086"/>
    <lineage>
        <taxon>Eukaryota</taxon>
        <taxon>Fungi</taxon>
        <taxon>Dikarya</taxon>
        <taxon>Basidiomycota</taxon>
        <taxon>Agaricomycotina</taxon>
        <taxon>Agaricomycetes</taxon>
        <taxon>Agaricomycetidae</taxon>
        <taxon>Boletales</taxon>
        <taxon>Boletales incertae sedis</taxon>
        <taxon>Leucogyrophana</taxon>
    </lineage>
</organism>
<evidence type="ECO:0000256" key="1">
    <source>
        <dbReference type="SAM" id="MobiDB-lite"/>
    </source>
</evidence>
<dbReference type="Proteomes" id="UP000053820">
    <property type="component" value="Unassembled WGS sequence"/>
</dbReference>
<accession>A0A0C2KJF9</accession>
<gene>
    <name evidence="2" type="ORF">HYDPIDRAFT_171653</name>
</gene>
<feature type="compositionally biased region" description="Basic and acidic residues" evidence="1">
    <location>
        <begin position="87"/>
        <end position="101"/>
    </location>
</feature>